<reference evidence="7 8" key="2">
    <citation type="submission" date="2014-10" db="EMBL/GenBank/DDBJ databases">
        <title>Pan-genome analysis of Brazilian lineage A amoebal mimiviruses.</title>
        <authorList>
            <person name="Assis F.L."/>
            <person name="Abrahao J.S."/>
            <person name="Kroon E.G."/>
            <person name="Dornas F.P."/>
            <person name="Andrade K.R."/>
            <person name="Borato P.V.M."/>
            <person name="Pilotto M.R."/>
            <person name="Benamar S."/>
            <person name="LaScola B."/>
            <person name="Colson P."/>
        </authorList>
    </citation>
    <scope>NUCLEOTIDE SEQUENCE [LARGE SCALE GENOMIC DNA]</scope>
    <source>
        <strain evidence="5 8">Amazonia</strain>
        <strain evidence="4 7">Oyster</strain>
    </source>
</reference>
<evidence type="ECO:0000313" key="8">
    <source>
        <dbReference type="Proteomes" id="UP000274448"/>
    </source>
</evidence>
<protein>
    <submittedName>
        <fullName evidence="3">Putative 5'-3' exonuclease 20</fullName>
    </submittedName>
</protein>
<evidence type="ECO:0000313" key="6">
    <source>
        <dbReference type="Proteomes" id="UP000201519"/>
    </source>
</evidence>
<dbReference type="InterPro" id="IPR004859">
    <property type="entry name" value="Xrn1_N"/>
</dbReference>
<evidence type="ECO:0000313" key="7">
    <source>
        <dbReference type="Proteomes" id="UP000241474"/>
    </source>
</evidence>
<dbReference type="Proteomes" id="UP000274448">
    <property type="component" value="Segment"/>
</dbReference>
<sequence length="785" mass="93111">MGVLEFFGTLLRNDITASSIMSDYKNKLPVNHLLMDFNSIVHVASQKIISDVNSFMQNVLTNLYQNRSLNTTLLNEQFTKYKMQHIQKRINNNTDPIEITKLFNNHFDDKFMDRLIITLVINVLLSIIRTYCTNETMKTLLIAIDGVPSKGKMIEQKQRRYLGAMSEEYKKRILIQYENYLLQQDNYVYLATKNSVNWSRNKITPGTAFMNKLVNYLKSDQIQSLLNTNRQDMNIIITDMYEVGEGEKKIVNYVHKYLHNTSDTVMVYSPDADVILLCMLMPVSNLYMLRHNQETSKKFKRNIYDLINIKMLKNNISYYINNNPDFSRENFIVDNINYDLVCISTLFGNDFVPKIETINVKKGFQNIMDAYLKTLIELKERNTYLVRKVNGKFNLSLTFLRRVIKNLLPEENDYIKHNKLYNTYVTAGQIKNVFSYMEINSENIVSVYNEFMREYGDLKNLIKNNGNLTYFETNDQFMNSLKKSICIIMDDQCVNTSYLSNKDTIKLLRNYYIKTREFPRVNINLNTWSHSTDDRRHRNIIRENNYNKYQIEIYKFDKMLDEYYVKFNAQPLDLSRNKIEQFYETYFGIILLDKNKNLTEEANEIMRDYTEGLLWVFDYYFNDKTYVNRWYYQHEKAPLLTHLSMYLDGINHDYFNDLLSGLKKYRVKNIKNFFNPVEQLIYVSPMIPGIIKLLPSNYRSYITSDHLDPFLKTYFIDVEEIVDQLWDQKISDEIDCRSIPYLNKCIIKSIEKPSSSEDKLFLTAIRKVKPTATSHKRSKSIEPDF</sequence>
<evidence type="ECO:0000256" key="1">
    <source>
        <dbReference type="ARBA" id="ARBA00038299"/>
    </source>
</evidence>
<dbReference type="KEGG" id="vg:9925160"/>
<dbReference type="GeneID" id="9925160"/>
<dbReference type="GO" id="GO:0000956">
    <property type="term" value="P:nuclear-transcribed mRNA catabolic process"/>
    <property type="evidence" value="ECO:0007669"/>
    <property type="project" value="TreeGrafter"/>
</dbReference>
<evidence type="ECO:0000313" key="4">
    <source>
        <dbReference type="EMBL" id="AKI79305.1"/>
    </source>
</evidence>
<accession>E3VYU5</accession>
<dbReference type="EMBL" id="HQ336222">
    <property type="protein sequence ID" value="ADO18689.1"/>
    <property type="molecule type" value="Genomic_DNA"/>
</dbReference>
<dbReference type="OrthoDB" id="18941at10239"/>
<dbReference type="PANTHER" id="PTHR12341">
    <property type="entry name" value="5'-&gt;3' EXORIBONUCLEASE"/>
    <property type="match status" value="1"/>
</dbReference>
<dbReference type="PANTHER" id="PTHR12341:SF7">
    <property type="entry name" value="5'-3' EXORIBONUCLEASE 1"/>
    <property type="match status" value="1"/>
</dbReference>
<evidence type="ECO:0000313" key="5">
    <source>
        <dbReference type="EMBL" id="AKI81202.1"/>
    </source>
</evidence>
<dbReference type="EMBL" id="KM982403">
    <property type="protein sequence ID" value="AKI81202.1"/>
    <property type="molecule type" value="Genomic_DNA"/>
</dbReference>
<gene>
    <name evidence="3" type="primary">R527/R528</name>
</gene>
<dbReference type="Gene3D" id="3.40.50.12390">
    <property type="match status" value="1"/>
</dbReference>
<dbReference type="InterPro" id="IPR027073">
    <property type="entry name" value="5_3_exoribonuclease"/>
</dbReference>
<organismHost>
    <name type="scientific">Acanthamoeba polyphaga</name>
    <name type="common">Amoeba</name>
    <dbReference type="NCBI Taxonomy" id="5757"/>
</organismHost>
<name>A0A0G2Y0W0_MIMIV</name>
<keyword evidence="3" id="KW-0269">Exonuclease</keyword>
<reference evidence="3 6" key="1">
    <citation type="journal article" date="2011" name="Virol. J.">
        <title>Breaking the 1000-gene barrier for Mimivirus using ultra-deep genome and transcriptome sequencing.</title>
        <authorList>
            <person name="Legendre M."/>
            <person name="Santini S."/>
            <person name="Rico A."/>
            <person name="Abergel C."/>
            <person name="Claverie J.M."/>
        </authorList>
    </citation>
    <scope>NUCLEOTIDE SEQUENCE [LARGE SCALE GENOMIC DNA]</scope>
</reference>
<dbReference type="Pfam" id="PF03159">
    <property type="entry name" value="XRN_N"/>
    <property type="match status" value="1"/>
</dbReference>
<dbReference type="GO" id="GO:0004534">
    <property type="term" value="F:5'-3' RNA exonuclease activity"/>
    <property type="evidence" value="ECO:0007669"/>
    <property type="project" value="TreeGrafter"/>
</dbReference>
<dbReference type="RefSeq" id="YP_003987041.1">
    <property type="nucleotide sequence ID" value="NC_014649.1"/>
</dbReference>
<feature type="domain" description="Xrn1 N-terminal" evidence="2">
    <location>
        <begin position="120"/>
        <end position="291"/>
    </location>
</feature>
<dbReference type="Proteomes" id="UP000241474">
    <property type="component" value="Segment"/>
</dbReference>
<evidence type="ECO:0000313" key="3">
    <source>
        <dbReference type="EMBL" id="ADO18689.1"/>
    </source>
</evidence>
<organism evidence="3 6">
    <name type="scientific">Acanthamoeba polyphaga mimivirus</name>
    <name type="common">APMV</name>
    <dbReference type="NCBI Taxonomy" id="212035"/>
    <lineage>
        <taxon>Viruses</taxon>
        <taxon>Varidnaviria</taxon>
        <taxon>Bamfordvirae</taxon>
        <taxon>Nucleocytoviricota</taxon>
        <taxon>Megaviricetes</taxon>
        <taxon>Imitervirales</taxon>
        <taxon>Mimiviridae</taxon>
        <taxon>Megamimivirinae</taxon>
        <taxon>Mimivirus</taxon>
        <taxon>Mimivirus bradfordmassiliense</taxon>
    </lineage>
</organism>
<proteinExistence type="inferred from homology"/>
<comment type="similarity">
    <text evidence="1">Belongs to the 5'-3' exonuclease family.</text>
</comment>
<keyword evidence="6" id="KW-1185">Reference proteome</keyword>
<evidence type="ECO:0000259" key="2">
    <source>
        <dbReference type="Pfam" id="PF03159"/>
    </source>
</evidence>
<dbReference type="EMBL" id="KM982401">
    <property type="protein sequence ID" value="AKI79305.1"/>
    <property type="molecule type" value="Genomic_DNA"/>
</dbReference>
<dbReference type="GO" id="GO:0003723">
    <property type="term" value="F:RNA binding"/>
    <property type="evidence" value="ECO:0007669"/>
    <property type="project" value="TreeGrafter"/>
</dbReference>
<accession>A0A0G2Y0W0</accession>
<dbReference type="Proteomes" id="UP000201519">
    <property type="component" value="Segment"/>
</dbReference>
<keyword evidence="3" id="KW-0540">Nuclease</keyword>
<keyword evidence="3" id="KW-0378">Hydrolase</keyword>